<dbReference type="PANTHER" id="PTHR43433">
    <property type="entry name" value="HYDROLASE, ALPHA/BETA FOLD FAMILY PROTEIN"/>
    <property type="match status" value="1"/>
</dbReference>
<keyword evidence="2" id="KW-0378">Hydrolase</keyword>
<reference evidence="3" key="1">
    <citation type="journal article" date="2019" name="Int. J. Syst. Evol. Microbiol.">
        <title>The Global Catalogue of Microorganisms (GCM) 10K type strain sequencing project: providing services to taxonomists for standard genome sequencing and annotation.</title>
        <authorList>
            <consortium name="The Broad Institute Genomics Platform"/>
            <consortium name="The Broad Institute Genome Sequencing Center for Infectious Disease"/>
            <person name="Wu L."/>
            <person name="Ma J."/>
        </authorList>
    </citation>
    <scope>NUCLEOTIDE SEQUENCE [LARGE SCALE GENOMIC DNA]</scope>
    <source>
        <strain evidence="3">CGMCC 1.16306</strain>
    </source>
</reference>
<dbReference type="EMBL" id="JBHSFW010000013">
    <property type="protein sequence ID" value="MFC4619894.1"/>
    <property type="molecule type" value="Genomic_DNA"/>
</dbReference>
<sequence>MPRFETTDGVKLFYETFGDSGAPVIFIHPPLMGHVVFKYQRALADQCQVIMYDLRGHGHSDRHVKDTSFARHTEDLRELFDHLQIDRAVIVGYSAAGNHALDFAFRYPDRVKALILSGGFPKVDTWLLKQEFNIGIWLMKRRKTAFLSQVLALTHQVVKDDIKVLYDYGKKANPDVVLKLYEDCMGYDCTGDLGRLATLPILALYGTIDFPVHAHYKWFQTRVPSAQIVFIDKGTHQLPTRFHEPFNHAVRQFLTRIT</sequence>
<dbReference type="Pfam" id="PF00561">
    <property type="entry name" value="Abhydrolase_1"/>
    <property type="match status" value="1"/>
</dbReference>
<keyword evidence="3" id="KW-1185">Reference proteome</keyword>
<dbReference type="GO" id="GO:0016787">
    <property type="term" value="F:hydrolase activity"/>
    <property type="evidence" value="ECO:0007669"/>
    <property type="project" value="UniProtKB-KW"/>
</dbReference>
<dbReference type="Gene3D" id="3.40.50.1820">
    <property type="entry name" value="alpha/beta hydrolase"/>
    <property type="match status" value="1"/>
</dbReference>
<protein>
    <submittedName>
        <fullName evidence="2">Alpha/beta fold hydrolase</fullName>
    </submittedName>
</protein>
<evidence type="ECO:0000313" key="2">
    <source>
        <dbReference type="EMBL" id="MFC4619894.1"/>
    </source>
</evidence>
<organism evidence="2 3">
    <name type="scientific">Camelliibacillus cellulosilyticus</name>
    <dbReference type="NCBI Taxonomy" id="2174486"/>
    <lineage>
        <taxon>Bacteria</taxon>
        <taxon>Bacillati</taxon>
        <taxon>Bacillota</taxon>
        <taxon>Bacilli</taxon>
        <taxon>Bacillales</taxon>
        <taxon>Sporolactobacillaceae</taxon>
        <taxon>Camelliibacillus</taxon>
    </lineage>
</organism>
<name>A0ABV9GRT6_9BACL</name>
<evidence type="ECO:0000259" key="1">
    <source>
        <dbReference type="Pfam" id="PF00561"/>
    </source>
</evidence>
<gene>
    <name evidence="2" type="ORF">ACFO4N_14370</name>
</gene>
<dbReference type="RefSeq" id="WP_376846984.1">
    <property type="nucleotide sequence ID" value="NZ_JBHSFW010000013.1"/>
</dbReference>
<dbReference type="Proteomes" id="UP001596022">
    <property type="component" value="Unassembled WGS sequence"/>
</dbReference>
<dbReference type="InterPro" id="IPR050471">
    <property type="entry name" value="AB_hydrolase"/>
</dbReference>
<dbReference type="SUPFAM" id="SSF53474">
    <property type="entry name" value="alpha/beta-Hydrolases"/>
    <property type="match status" value="1"/>
</dbReference>
<dbReference type="PANTHER" id="PTHR43433:SF5">
    <property type="entry name" value="AB HYDROLASE-1 DOMAIN-CONTAINING PROTEIN"/>
    <property type="match status" value="1"/>
</dbReference>
<dbReference type="InterPro" id="IPR000073">
    <property type="entry name" value="AB_hydrolase_1"/>
</dbReference>
<proteinExistence type="predicted"/>
<evidence type="ECO:0000313" key="3">
    <source>
        <dbReference type="Proteomes" id="UP001596022"/>
    </source>
</evidence>
<dbReference type="InterPro" id="IPR029058">
    <property type="entry name" value="AB_hydrolase_fold"/>
</dbReference>
<dbReference type="PRINTS" id="PR00111">
    <property type="entry name" value="ABHYDROLASE"/>
</dbReference>
<comment type="caution">
    <text evidence="2">The sequence shown here is derived from an EMBL/GenBank/DDBJ whole genome shotgun (WGS) entry which is preliminary data.</text>
</comment>
<feature type="domain" description="AB hydrolase-1" evidence="1">
    <location>
        <begin position="24"/>
        <end position="130"/>
    </location>
</feature>
<accession>A0ABV9GRT6</accession>